<protein>
    <submittedName>
        <fullName evidence="1">Transposase</fullName>
    </submittedName>
</protein>
<evidence type="ECO:0000313" key="2">
    <source>
        <dbReference type="Proteomes" id="UP000180235"/>
    </source>
</evidence>
<keyword evidence="2" id="KW-1185">Reference proteome</keyword>
<reference evidence="1 2" key="1">
    <citation type="submission" date="2016-10" db="EMBL/GenBank/DDBJ databases">
        <title>Description of Gloeomargarita lithophora gen. nov., sp. nov., a thylakoid-bearing basal-branching cyanobacterium with intracellular carbonates, and proposal for Gloeomargaritales ord. nov.</title>
        <authorList>
            <person name="Moreira D."/>
            <person name="Tavera R."/>
            <person name="Benzerara K."/>
            <person name="Skouri-Panet F."/>
            <person name="Couradeau E."/>
            <person name="Gerard E."/>
            <person name="Loussert C."/>
            <person name="Novelo E."/>
            <person name="Zivanovic Y."/>
            <person name="Lopez-Garcia P."/>
        </authorList>
    </citation>
    <scope>NUCLEOTIDE SEQUENCE [LARGE SCALE GENOMIC DNA]</scope>
    <source>
        <strain evidence="1 2">D10</strain>
    </source>
</reference>
<dbReference type="AlphaFoldDB" id="A0A1J0AAX2"/>
<organism evidence="1 2">
    <name type="scientific">Gloeomargarita lithophora Alchichica-D10</name>
    <dbReference type="NCBI Taxonomy" id="1188229"/>
    <lineage>
        <taxon>Bacteria</taxon>
        <taxon>Bacillati</taxon>
        <taxon>Cyanobacteriota</taxon>
        <taxon>Cyanophyceae</taxon>
        <taxon>Gloeomargaritales</taxon>
        <taxon>Gloeomargaritaceae</taxon>
        <taxon>Gloeomargarita</taxon>
    </lineage>
</organism>
<gene>
    <name evidence="1" type="ORF">GlitD10_0769</name>
</gene>
<dbReference type="KEGG" id="glt:GlitD10_0769"/>
<dbReference type="Proteomes" id="UP000180235">
    <property type="component" value="Chromosome"/>
</dbReference>
<name>A0A1J0AAX2_9CYAN</name>
<dbReference type="EMBL" id="CP017675">
    <property type="protein sequence ID" value="APB33083.1"/>
    <property type="molecule type" value="Genomic_DNA"/>
</dbReference>
<accession>A0A1J0AAX2</accession>
<proteinExistence type="predicted"/>
<sequence length="66" mass="7685">MQDNQMEMLSILGEFIKNNPDERELKRALAVRLALGNTPYLDIAELLGVHKSFITFWKQEFRLSCT</sequence>
<evidence type="ECO:0000313" key="1">
    <source>
        <dbReference type="EMBL" id="APB33083.1"/>
    </source>
</evidence>